<sequence>MFSAIVLGLLAATVSCSPIQQRQLGGTSSTSDELQNGDCRDVIFIFARGSTEPGNMGATVGPATCDALKESLGDDAVACQGVGGAYLGDLGSNALPDGTTQAALDESTKMFNLASSQCPNAKVVASGYSQGAAVMAGSVGKLDAAVMAQVKGVVLYGYTKNLQNGGAIPDYPEDQTKVFCNASDGVCSGTLMVTAGHLTYTTDVPEAASFLEEKISSATSTGSSSTTSSAASSSSSSASGLGGLFGF</sequence>
<evidence type="ECO:0000256" key="9">
    <source>
        <dbReference type="ARBA" id="ARBA00034045"/>
    </source>
</evidence>
<evidence type="ECO:0000313" key="12">
    <source>
        <dbReference type="EMBL" id="KAK4495620.1"/>
    </source>
</evidence>
<keyword evidence="5 10" id="KW-0964">Secreted</keyword>
<reference evidence="12 13" key="1">
    <citation type="journal article" date="2023" name="G3 (Bethesda)">
        <title>A chromosome-level genome assembly of Zasmidium syzygii isolated from banana leaves.</title>
        <authorList>
            <person name="van Westerhoven A.C."/>
            <person name="Mehrabi R."/>
            <person name="Talebi R."/>
            <person name="Steentjes M.B.F."/>
            <person name="Corcolon B."/>
            <person name="Chong P.A."/>
            <person name="Kema G.H.J."/>
            <person name="Seidl M.F."/>
        </authorList>
    </citation>
    <scope>NUCLEOTIDE SEQUENCE [LARGE SCALE GENOMIC DNA]</scope>
    <source>
        <strain evidence="12 13">P124</strain>
    </source>
</reference>
<keyword evidence="8" id="KW-1015">Disulfide bond</keyword>
<dbReference type="EMBL" id="JAXOVC010000011">
    <property type="protein sequence ID" value="KAK4495620.1"/>
    <property type="molecule type" value="Genomic_DNA"/>
</dbReference>
<dbReference type="SUPFAM" id="SSF53474">
    <property type="entry name" value="alpha/beta-Hydrolases"/>
    <property type="match status" value="1"/>
</dbReference>
<gene>
    <name evidence="12" type="ORF">PRZ48_012888</name>
</gene>
<dbReference type="SMART" id="SM01110">
    <property type="entry name" value="Cutinase"/>
    <property type="match status" value="1"/>
</dbReference>
<comment type="caution">
    <text evidence="12">The sequence shown here is derived from an EMBL/GenBank/DDBJ whole genome shotgun (WGS) entry which is preliminary data.</text>
</comment>
<comment type="function">
    <text evidence="10">Catalyzes the hydrolysis of complex carboxylic polyesters found in the cell wall of plants. Degrades cutin, a macromolecule that forms the structure of the plant cuticle.</text>
</comment>
<feature type="chain" id="PRO_5044956254" description="Cutinase" evidence="10">
    <location>
        <begin position="17"/>
        <end position="247"/>
    </location>
</feature>
<dbReference type="PROSITE" id="PS00931">
    <property type="entry name" value="CUTINASE_2"/>
    <property type="match status" value="1"/>
</dbReference>
<evidence type="ECO:0000256" key="10">
    <source>
        <dbReference type="RuleBase" id="RU361263"/>
    </source>
</evidence>
<dbReference type="PROSITE" id="PS00155">
    <property type="entry name" value="CUTINASE_1"/>
    <property type="match status" value="1"/>
</dbReference>
<protein>
    <recommendedName>
        <fullName evidence="3 10">Cutinase</fullName>
        <ecNumber evidence="3 10">3.1.1.74</ecNumber>
    </recommendedName>
</protein>
<keyword evidence="13" id="KW-1185">Reference proteome</keyword>
<comment type="similarity">
    <text evidence="2 10">Belongs to the cutinase family.</text>
</comment>
<dbReference type="PANTHER" id="PTHR48250:SF3">
    <property type="entry name" value="CUTINASE 1-RELATED"/>
    <property type="match status" value="1"/>
</dbReference>
<proteinExistence type="inferred from homology"/>
<accession>A0ABR0E2J0</accession>
<dbReference type="Pfam" id="PF01083">
    <property type="entry name" value="Cutinase"/>
    <property type="match status" value="1"/>
</dbReference>
<evidence type="ECO:0000256" key="2">
    <source>
        <dbReference type="ARBA" id="ARBA00007534"/>
    </source>
</evidence>
<dbReference type="InterPro" id="IPR000675">
    <property type="entry name" value="Cutinase/axe"/>
</dbReference>
<evidence type="ECO:0000256" key="8">
    <source>
        <dbReference type="ARBA" id="ARBA00023157"/>
    </source>
</evidence>
<evidence type="ECO:0000256" key="11">
    <source>
        <dbReference type="SAM" id="MobiDB-lite"/>
    </source>
</evidence>
<dbReference type="InterPro" id="IPR011150">
    <property type="entry name" value="Cutinase_monf"/>
</dbReference>
<keyword evidence="6 10" id="KW-0732">Signal</keyword>
<evidence type="ECO:0000256" key="6">
    <source>
        <dbReference type="ARBA" id="ARBA00022729"/>
    </source>
</evidence>
<dbReference type="InterPro" id="IPR043580">
    <property type="entry name" value="CUTINASE_1"/>
</dbReference>
<dbReference type="InterPro" id="IPR029058">
    <property type="entry name" value="AB_hydrolase_fold"/>
</dbReference>
<dbReference type="InterPro" id="IPR043579">
    <property type="entry name" value="CUTINASE_2"/>
</dbReference>
<feature type="region of interest" description="Disordered" evidence="11">
    <location>
        <begin position="219"/>
        <end position="239"/>
    </location>
</feature>
<comment type="catalytic activity">
    <reaction evidence="9 10">
        <text>cutin + H2O = cutin monomers.</text>
        <dbReference type="EC" id="3.1.1.74"/>
    </reaction>
</comment>
<name>A0ABR0E2J0_ZASCE</name>
<keyword evidence="4 10" id="KW-0719">Serine esterase</keyword>
<dbReference type="PRINTS" id="PR00129">
    <property type="entry name" value="CUTINASE"/>
</dbReference>
<evidence type="ECO:0000256" key="4">
    <source>
        <dbReference type="ARBA" id="ARBA00022487"/>
    </source>
</evidence>
<comment type="subcellular location">
    <subcellularLocation>
        <location evidence="1 10">Secreted</location>
    </subcellularLocation>
</comment>
<dbReference type="Gene3D" id="3.40.50.1820">
    <property type="entry name" value="alpha/beta hydrolase"/>
    <property type="match status" value="1"/>
</dbReference>
<evidence type="ECO:0000313" key="13">
    <source>
        <dbReference type="Proteomes" id="UP001305779"/>
    </source>
</evidence>
<keyword evidence="7 10" id="KW-0378">Hydrolase</keyword>
<feature type="signal peptide" evidence="10">
    <location>
        <begin position="1"/>
        <end position="16"/>
    </location>
</feature>
<dbReference type="PANTHER" id="PTHR48250">
    <property type="entry name" value="CUTINASE 2-RELATED"/>
    <property type="match status" value="1"/>
</dbReference>
<evidence type="ECO:0000256" key="7">
    <source>
        <dbReference type="ARBA" id="ARBA00022801"/>
    </source>
</evidence>
<dbReference type="EC" id="3.1.1.74" evidence="3 10"/>
<evidence type="ECO:0000256" key="5">
    <source>
        <dbReference type="ARBA" id="ARBA00022525"/>
    </source>
</evidence>
<evidence type="ECO:0000256" key="3">
    <source>
        <dbReference type="ARBA" id="ARBA00013095"/>
    </source>
</evidence>
<dbReference type="Proteomes" id="UP001305779">
    <property type="component" value="Unassembled WGS sequence"/>
</dbReference>
<evidence type="ECO:0000256" key="1">
    <source>
        <dbReference type="ARBA" id="ARBA00004613"/>
    </source>
</evidence>
<organism evidence="12 13">
    <name type="scientific">Zasmidium cellare</name>
    <name type="common">Wine cellar mold</name>
    <name type="synonym">Racodium cellare</name>
    <dbReference type="NCBI Taxonomy" id="395010"/>
    <lineage>
        <taxon>Eukaryota</taxon>
        <taxon>Fungi</taxon>
        <taxon>Dikarya</taxon>
        <taxon>Ascomycota</taxon>
        <taxon>Pezizomycotina</taxon>
        <taxon>Dothideomycetes</taxon>
        <taxon>Dothideomycetidae</taxon>
        <taxon>Mycosphaerellales</taxon>
        <taxon>Mycosphaerellaceae</taxon>
        <taxon>Zasmidium</taxon>
    </lineage>
</organism>